<keyword evidence="8" id="KW-1185">Reference proteome</keyword>
<dbReference type="GO" id="GO:0005615">
    <property type="term" value="C:extracellular space"/>
    <property type="evidence" value="ECO:0007669"/>
    <property type="project" value="TreeGrafter"/>
</dbReference>
<evidence type="ECO:0000256" key="6">
    <source>
        <dbReference type="SAM" id="SignalP"/>
    </source>
</evidence>
<dbReference type="Pfam" id="PF01099">
    <property type="entry name" value="Uteroglobin"/>
    <property type="match status" value="1"/>
</dbReference>
<dbReference type="PANTHER" id="PTHR11332:SF6">
    <property type="entry name" value="SECRETOGLOBIN FAMILY 1D MEMBER 4"/>
    <property type="match status" value="1"/>
</dbReference>
<keyword evidence="3 6" id="KW-0732">Signal</keyword>
<evidence type="ECO:0000256" key="3">
    <source>
        <dbReference type="ARBA" id="ARBA00022729"/>
    </source>
</evidence>
<dbReference type="PANTHER" id="PTHR11332">
    <property type="entry name" value="SECRETOGLOBIN FAMILY 1D"/>
    <property type="match status" value="1"/>
</dbReference>
<dbReference type="AlphaFoldDB" id="A0A7J8EU86"/>
<feature type="region of interest" description="Disordered" evidence="5">
    <location>
        <begin position="110"/>
        <end position="153"/>
    </location>
</feature>
<gene>
    <name evidence="7" type="ORF">HJG59_016140</name>
</gene>
<name>A0A7J8EU86_MOLMO</name>
<protein>
    <submittedName>
        <fullName evidence="7">Secretoglobin family 1D member 1</fullName>
    </submittedName>
</protein>
<dbReference type="PROSITE" id="PS51311">
    <property type="entry name" value="SCGB"/>
    <property type="match status" value="1"/>
</dbReference>
<evidence type="ECO:0000256" key="1">
    <source>
        <dbReference type="ARBA" id="ARBA00004613"/>
    </source>
</evidence>
<accession>A0A7J8EU86</accession>
<evidence type="ECO:0000256" key="5">
    <source>
        <dbReference type="SAM" id="MobiDB-lite"/>
    </source>
</evidence>
<dbReference type="SUPFAM" id="SSF48201">
    <property type="entry name" value="Uteroglobin-like"/>
    <property type="match status" value="1"/>
</dbReference>
<evidence type="ECO:0000256" key="4">
    <source>
        <dbReference type="ARBA" id="ARBA00038364"/>
    </source>
</evidence>
<feature type="signal peptide" evidence="6">
    <location>
        <begin position="1"/>
        <end position="21"/>
    </location>
</feature>
<dbReference type="Proteomes" id="UP000550707">
    <property type="component" value="Unassembled WGS sequence"/>
</dbReference>
<sequence length="153" mass="16787">MRLSLSVLLVTLALCCYEANAKVCPAALTNIRSFILDPKFLYDNLMTMFDFPEPLEKARLAVKTCFDNIAYERRLRVLLVVSGLWPSVDEEVTPAKQDAGPTECLGLTAQGTTHPLCPEGDKQDLQGDLDGPETVPPAWELPGDQSPHPVAHP</sequence>
<feature type="chain" id="PRO_5029458014" evidence="6">
    <location>
        <begin position="22"/>
        <end position="153"/>
    </location>
</feature>
<organism evidence="7 8">
    <name type="scientific">Molossus molossus</name>
    <name type="common">Pallas' mastiff bat</name>
    <name type="synonym">Vespertilio molossus</name>
    <dbReference type="NCBI Taxonomy" id="27622"/>
    <lineage>
        <taxon>Eukaryota</taxon>
        <taxon>Metazoa</taxon>
        <taxon>Chordata</taxon>
        <taxon>Craniata</taxon>
        <taxon>Vertebrata</taxon>
        <taxon>Euteleostomi</taxon>
        <taxon>Mammalia</taxon>
        <taxon>Eutheria</taxon>
        <taxon>Laurasiatheria</taxon>
        <taxon>Chiroptera</taxon>
        <taxon>Yangochiroptera</taxon>
        <taxon>Molossidae</taxon>
        <taxon>Molossus</taxon>
    </lineage>
</organism>
<dbReference type="InParanoid" id="A0A7J8EU86"/>
<dbReference type="InterPro" id="IPR016126">
    <property type="entry name" value="Secretoglobin"/>
</dbReference>
<dbReference type="EMBL" id="JACASF010000013">
    <property type="protein sequence ID" value="KAF6438960.1"/>
    <property type="molecule type" value="Genomic_DNA"/>
</dbReference>
<comment type="subcellular location">
    <subcellularLocation>
        <location evidence="1">Secreted</location>
    </subcellularLocation>
</comment>
<comment type="caution">
    <text evidence="7">The sequence shown here is derived from an EMBL/GenBank/DDBJ whole genome shotgun (WGS) entry which is preliminary data.</text>
</comment>
<reference evidence="7 8" key="1">
    <citation type="journal article" date="2020" name="Nature">
        <title>Six reference-quality genomes reveal evolution of bat adaptations.</title>
        <authorList>
            <person name="Jebb D."/>
            <person name="Huang Z."/>
            <person name="Pippel M."/>
            <person name="Hughes G.M."/>
            <person name="Lavrichenko K."/>
            <person name="Devanna P."/>
            <person name="Winkler S."/>
            <person name="Jermiin L.S."/>
            <person name="Skirmuntt E.C."/>
            <person name="Katzourakis A."/>
            <person name="Burkitt-Gray L."/>
            <person name="Ray D.A."/>
            <person name="Sullivan K.A.M."/>
            <person name="Roscito J.G."/>
            <person name="Kirilenko B.M."/>
            <person name="Davalos L.M."/>
            <person name="Corthals A.P."/>
            <person name="Power M.L."/>
            <person name="Jones G."/>
            <person name="Ransome R.D."/>
            <person name="Dechmann D.K.N."/>
            <person name="Locatelli A.G."/>
            <person name="Puechmaille S.J."/>
            <person name="Fedrigo O."/>
            <person name="Jarvis E.D."/>
            <person name="Hiller M."/>
            <person name="Vernes S.C."/>
            <person name="Myers E.W."/>
            <person name="Teeling E.C."/>
        </authorList>
    </citation>
    <scope>NUCLEOTIDE SEQUENCE [LARGE SCALE GENOMIC DNA]</scope>
    <source>
        <strain evidence="7">MMolMol1</strain>
        <tissue evidence="7">Muscle</tissue>
    </source>
</reference>
<evidence type="ECO:0000256" key="2">
    <source>
        <dbReference type="ARBA" id="ARBA00022525"/>
    </source>
</evidence>
<evidence type="ECO:0000313" key="7">
    <source>
        <dbReference type="EMBL" id="KAF6438960.1"/>
    </source>
</evidence>
<evidence type="ECO:0000313" key="8">
    <source>
        <dbReference type="Proteomes" id="UP000550707"/>
    </source>
</evidence>
<comment type="similarity">
    <text evidence="4">Belongs to the secretoglobin family. Lipophilin subfamily.</text>
</comment>
<keyword evidence="2" id="KW-0964">Secreted</keyword>
<proteinExistence type="inferred from homology"/>
<dbReference type="InterPro" id="IPR035960">
    <property type="entry name" value="Secretoglobin_sf"/>
</dbReference>